<organism evidence="1 2">
    <name type="scientific">Rhizopus stolonifer</name>
    <name type="common">Rhizopus nigricans</name>
    <dbReference type="NCBI Taxonomy" id="4846"/>
    <lineage>
        <taxon>Eukaryota</taxon>
        <taxon>Fungi</taxon>
        <taxon>Fungi incertae sedis</taxon>
        <taxon>Mucoromycota</taxon>
        <taxon>Mucoromycotina</taxon>
        <taxon>Mucoromycetes</taxon>
        <taxon>Mucorales</taxon>
        <taxon>Mucorineae</taxon>
        <taxon>Rhizopodaceae</taxon>
        <taxon>Rhizopus</taxon>
    </lineage>
</organism>
<gene>
    <name evidence="1" type="ORF">CU098_001268</name>
</gene>
<sequence>KELLQFREICKEKGTKGEKLQSNIDELALNSIFFISSKHNKYTGIEESTYKSMIQELEEKYDVGEEVDLDELDEFQVKELRKMYKPPLLLSLNESCSPLSSRWNEDIFTKKFVTPLLSPFLRENKYVKQFGNDEESNGSKERRGTYGRKSDGGLKIVYKEHSQQVLHMEIKSPSIVSENQVHHPDFIKLGNLMKDEVDLMLKRDFPEDTPVFGILVGGNNLTTRYQK</sequence>
<evidence type="ECO:0000313" key="1">
    <source>
        <dbReference type="EMBL" id="RCH78167.1"/>
    </source>
</evidence>
<name>A0A367IKF4_RHIST</name>
<dbReference type="OrthoDB" id="2281467at2759"/>
<feature type="non-terminal residue" evidence="1">
    <location>
        <position position="227"/>
    </location>
</feature>
<reference evidence="1 2" key="1">
    <citation type="journal article" date="2018" name="G3 (Bethesda)">
        <title>Phylogenetic and Phylogenomic Definition of Rhizopus Species.</title>
        <authorList>
            <person name="Gryganskyi A.P."/>
            <person name="Golan J."/>
            <person name="Dolatabadi S."/>
            <person name="Mondo S."/>
            <person name="Robb S."/>
            <person name="Idnurm A."/>
            <person name="Muszewska A."/>
            <person name="Steczkiewicz K."/>
            <person name="Masonjones S."/>
            <person name="Liao H.L."/>
            <person name="Gajdeczka M.T."/>
            <person name="Anike F."/>
            <person name="Vuek A."/>
            <person name="Anishchenko I.M."/>
            <person name="Voigt K."/>
            <person name="de Hoog G.S."/>
            <person name="Smith M.E."/>
            <person name="Heitman J."/>
            <person name="Vilgalys R."/>
            <person name="Stajich J.E."/>
        </authorList>
    </citation>
    <scope>NUCLEOTIDE SEQUENCE [LARGE SCALE GENOMIC DNA]</scope>
    <source>
        <strain evidence="1 2">LSU 92-RS-03</strain>
    </source>
</reference>
<evidence type="ECO:0000313" key="2">
    <source>
        <dbReference type="Proteomes" id="UP000253551"/>
    </source>
</evidence>
<accession>A0A367IKF4</accession>
<proteinExistence type="predicted"/>
<dbReference type="AlphaFoldDB" id="A0A367IKF4"/>
<keyword evidence="2" id="KW-1185">Reference proteome</keyword>
<dbReference type="EMBL" id="PJQM01007453">
    <property type="protein sequence ID" value="RCH78167.1"/>
    <property type="molecule type" value="Genomic_DNA"/>
</dbReference>
<comment type="caution">
    <text evidence="1">The sequence shown here is derived from an EMBL/GenBank/DDBJ whole genome shotgun (WGS) entry which is preliminary data.</text>
</comment>
<protein>
    <submittedName>
        <fullName evidence="1">Uncharacterized protein</fullName>
    </submittedName>
</protein>
<feature type="non-terminal residue" evidence="1">
    <location>
        <position position="1"/>
    </location>
</feature>
<dbReference type="Proteomes" id="UP000253551">
    <property type="component" value="Unassembled WGS sequence"/>
</dbReference>